<keyword evidence="7" id="KW-0131">Cell cycle</keyword>
<dbReference type="GO" id="GO:0071555">
    <property type="term" value="P:cell wall organization"/>
    <property type="evidence" value="ECO:0007669"/>
    <property type="project" value="TreeGrafter"/>
</dbReference>
<feature type="transmembrane region" description="Helical" evidence="4">
    <location>
        <begin position="27"/>
        <end position="47"/>
    </location>
</feature>
<keyword evidence="7" id="KW-0808">Transferase</keyword>
<evidence type="ECO:0000259" key="6">
    <source>
        <dbReference type="Pfam" id="PF03717"/>
    </source>
</evidence>
<dbReference type="GO" id="GO:0008658">
    <property type="term" value="F:penicillin binding"/>
    <property type="evidence" value="ECO:0007669"/>
    <property type="project" value="InterPro"/>
</dbReference>
<dbReference type="InterPro" id="IPR001460">
    <property type="entry name" value="PCN-bd_Tpept"/>
</dbReference>
<dbReference type="GO" id="GO:0016757">
    <property type="term" value="F:glycosyltransferase activity"/>
    <property type="evidence" value="ECO:0007669"/>
    <property type="project" value="UniProtKB-KW"/>
</dbReference>
<evidence type="ECO:0000256" key="2">
    <source>
        <dbReference type="ARBA" id="ARBA00007171"/>
    </source>
</evidence>
<dbReference type="PANTHER" id="PTHR30627">
    <property type="entry name" value="PEPTIDOGLYCAN D,D-TRANSPEPTIDASE"/>
    <property type="match status" value="1"/>
</dbReference>
<organism evidence="7">
    <name type="scientific">uncultured Synechococcales cyanobacterium</name>
    <dbReference type="NCBI Taxonomy" id="1936017"/>
    <lineage>
        <taxon>Bacteria</taxon>
        <taxon>Bacillati</taxon>
        <taxon>Cyanobacteriota</taxon>
        <taxon>Cyanophyceae</taxon>
        <taxon>Synechococcales</taxon>
        <taxon>environmental samples</taxon>
    </lineage>
</organism>
<dbReference type="Gene3D" id="3.30.450.330">
    <property type="match status" value="1"/>
</dbReference>
<dbReference type="InterPro" id="IPR036138">
    <property type="entry name" value="PBP_dimer_sf"/>
</dbReference>
<dbReference type="Pfam" id="PF03717">
    <property type="entry name" value="PBP_dimer"/>
    <property type="match status" value="1"/>
</dbReference>
<keyword evidence="4" id="KW-0812">Transmembrane</keyword>
<evidence type="ECO:0000256" key="4">
    <source>
        <dbReference type="SAM" id="Phobius"/>
    </source>
</evidence>
<gene>
    <name evidence="7" type="ORF">AVDCRST_MAG81-1987</name>
</gene>
<dbReference type="Gene3D" id="3.90.1310.10">
    <property type="entry name" value="Penicillin-binding protein 2a (Domain 2)"/>
    <property type="match status" value="1"/>
</dbReference>
<accession>A0A6J4UKJ8</accession>
<dbReference type="AlphaFoldDB" id="A0A6J4UKJ8"/>
<dbReference type="SUPFAM" id="SSF56601">
    <property type="entry name" value="beta-lactamase/transpeptidase-like"/>
    <property type="match status" value="1"/>
</dbReference>
<dbReference type="Gene3D" id="3.40.710.10">
    <property type="entry name" value="DD-peptidase/beta-lactamase superfamily"/>
    <property type="match status" value="1"/>
</dbReference>
<sequence>MATTTSRRSEATTTATKTRPQGTTLRLLLVWVVLIFGELGLAARLVYLHVVEAPVLLAKARAQQLTPLRPFSARRPIVDRLNNILAIDESVYTLYVHPYLFNQPAEVVATQLAPIVKRSVSDLTQLFKTAESGIPVAYELSEQVVDQIKGLQLEGLDLSQERQRLYPQADLTSNLVGYVNGDHEGQAGLEYSLQKQLEPVARSAKVSFDGQGVLLPDRVPLNLIRADDQKLRLTLDTRLQRAARAALKKQLNHYRALRGTVIVMDVQDGSLLALVSEPSYDPKRYYQADPELYKNWALSDLYEPGSTFKPINVAIALETGRVQPDNVFYDEGKIAVGGWPIQNNDYAYAGSRGPLSISKILEYSSNVGMVHIMQQVKPAVYYDWLARLGIGHKVGSDLPFETAGQFKPKAQFTSYPIEPATTAFGQGFSMTPLQMTQLHALLANGGKLVTPHVVQGVFNSAGEATWKPDLPVRQVLAPTTTQAVVSMMGNVVSRGTGKPAQIPGYRLGGKTGTAQKAVGGQYSSARITSFVGIFPLEAPRYVVLSVVDEPKGDDAYGSTVAAPVVKSVIETLITLEGIPPSHPAEVHPQPKKQ</sequence>
<keyword evidence="7" id="KW-0132">Cell division</keyword>
<dbReference type="Pfam" id="PF00905">
    <property type="entry name" value="Transpeptidase"/>
    <property type="match status" value="1"/>
</dbReference>
<dbReference type="InterPro" id="IPR012338">
    <property type="entry name" value="Beta-lactam/transpept-like"/>
</dbReference>
<evidence type="ECO:0000313" key="7">
    <source>
        <dbReference type="EMBL" id="CAA9551988.1"/>
    </source>
</evidence>
<feature type="domain" description="Penicillin-binding protein dimerisation" evidence="6">
    <location>
        <begin position="74"/>
        <end position="186"/>
    </location>
</feature>
<dbReference type="GO" id="GO:0005886">
    <property type="term" value="C:plasma membrane"/>
    <property type="evidence" value="ECO:0007669"/>
    <property type="project" value="TreeGrafter"/>
</dbReference>
<comment type="subcellular location">
    <subcellularLocation>
        <location evidence="1">Membrane</location>
    </subcellularLocation>
</comment>
<evidence type="ECO:0000256" key="3">
    <source>
        <dbReference type="ARBA" id="ARBA00023136"/>
    </source>
</evidence>
<reference evidence="7" key="1">
    <citation type="submission" date="2020-02" db="EMBL/GenBank/DDBJ databases">
        <authorList>
            <person name="Meier V. D."/>
        </authorList>
    </citation>
    <scope>NUCLEOTIDE SEQUENCE</scope>
    <source>
        <strain evidence="7">AVDCRST_MAG81</strain>
    </source>
</reference>
<evidence type="ECO:0000259" key="5">
    <source>
        <dbReference type="Pfam" id="PF00905"/>
    </source>
</evidence>
<evidence type="ECO:0000256" key="1">
    <source>
        <dbReference type="ARBA" id="ARBA00004370"/>
    </source>
</evidence>
<name>A0A6J4UKJ8_9CYAN</name>
<dbReference type="InterPro" id="IPR050515">
    <property type="entry name" value="Beta-lactam/transpept"/>
</dbReference>
<dbReference type="EMBL" id="CADCWO010000001">
    <property type="protein sequence ID" value="CAA9551988.1"/>
    <property type="molecule type" value="Genomic_DNA"/>
</dbReference>
<dbReference type="PANTHER" id="PTHR30627:SF1">
    <property type="entry name" value="PEPTIDOGLYCAN D,D-TRANSPEPTIDASE FTSI"/>
    <property type="match status" value="1"/>
</dbReference>
<dbReference type="EC" id="2.4.1.129" evidence="7"/>
<comment type="similarity">
    <text evidence="2">Belongs to the transpeptidase family.</text>
</comment>
<protein>
    <submittedName>
        <fullName evidence="7">Cell division protein FtsI [Peptidoglycan synthetase]</fullName>
        <ecNumber evidence="7">2.4.1.129</ecNumber>
    </submittedName>
</protein>
<proteinExistence type="inferred from homology"/>
<dbReference type="InterPro" id="IPR005311">
    <property type="entry name" value="PBP_dimer"/>
</dbReference>
<keyword evidence="3 4" id="KW-0472">Membrane</keyword>
<dbReference type="SUPFAM" id="SSF56519">
    <property type="entry name" value="Penicillin binding protein dimerisation domain"/>
    <property type="match status" value="1"/>
</dbReference>
<keyword evidence="7" id="KW-0328">Glycosyltransferase</keyword>
<dbReference type="GO" id="GO:0051301">
    <property type="term" value="P:cell division"/>
    <property type="evidence" value="ECO:0007669"/>
    <property type="project" value="UniProtKB-KW"/>
</dbReference>
<feature type="domain" description="Penicillin-binding protein transpeptidase" evidence="5">
    <location>
        <begin position="259"/>
        <end position="570"/>
    </location>
</feature>
<keyword evidence="4" id="KW-1133">Transmembrane helix</keyword>